<dbReference type="InterPro" id="IPR011009">
    <property type="entry name" value="Kinase-like_dom_sf"/>
</dbReference>
<proteinExistence type="predicted"/>
<dbReference type="EMBL" id="JAZAVJ010000026">
    <property type="protein sequence ID" value="KAK7420909.1"/>
    <property type="molecule type" value="Genomic_DNA"/>
</dbReference>
<organism evidence="2 3">
    <name type="scientific">Neonectria punicea</name>
    <dbReference type="NCBI Taxonomy" id="979145"/>
    <lineage>
        <taxon>Eukaryota</taxon>
        <taxon>Fungi</taxon>
        <taxon>Dikarya</taxon>
        <taxon>Ascomycota</taxon>
        <taxon>Pezizomycotina</taxon>
        <taxon>Sordariomycetes</taxon>
        <taxon>Hypocreomycetidae</taxon>
        <taxon>Hypocreales</taxon>
        <taxon>Nectriaceae</taxon>
        <taxon>Neonectria</taxon>
    </lineage>
</organism>
<protein>
    <recommendedName>
        <fullName evidence="4">Protein kinase domain-containing protein</fullName>
    </recommendedName>
</protein>
<feature type="compositionally biased region" description="Acidic residues" evidence="1">
    <location>
        <begin position="98"/>
        <end position="131"/>
    </location>
</feature>
<evidence type="ECO:0008006" key="4">
    <source>
        <dbReference type="Google" id="ProtNLM"/>
    </source>
</evidence>
<evidence type="ECO:0000256" key="1">
    <source>
        <dbReference type="SAM" id="MobiDB-lite"/>
    </source>
</evidence>
<gene>
    <name evidence="2" type="ORF">QQX98_002473</name>
</gene>
<dbReference type="SUPFAM" id="SSF56112">
    <property type="entry name" value="Protein kinase-like (PK-like)"/>
    <property type="match status" value="1"/>
</dbReference>
<evidence type="ECO:0000313" key="2">
    <source>
        <dbReference type="EMBL" id="KAK7420909.1"/>
    </source>
</evidence>
<keyword evidence="3" id="KW-1185">Reference proteome</keyword>
<sequence length="320" mass="36907">MDLVTPDGKEVQVTITRICSVTVSPVMEVQLRTPNGCEKAILKLFDRRFGEFRKRHPYNQKAEMAWQDSIRSGLAKSRLEELQHDQDMVRKARFQDKNDDDPDEEDIEGEEEEEEEDEEEEDDDEDEDENDLKEEEAIIYHSTRKFHASEVRAYTQLKAFQGKHIPRFIASVIDNSPPAPADLPTFYFQNPGILLEYIDGFSLSEMTSRIPNQPRCWEKIVEDAIDMVKAVNKAGVVHHDCQPRNILVAEMDQGVFQPYLIDFSQCAFRSDYKDTEDVDDENGFAYIIHSVDNHGGVAVLMKQRVKRTTPFTINIKGMKN</sequence>
<comment type="caution">
    <text evidence="2">The sequence shown here is derived from an EMBL/GenBank/DDBJ whole genome shotgun (WGS) entry which is preliminary data.</text>
</comment>
<reference evidence="2 3" key="1">
    <citation type="journal article" date="2025" name="Microbiol. Resour. Announc.">
        <title>Draft genome sequences for Neonectria magnoliae and Neonectria punicea, canker pathogens of Liriodendron tulipifera and Acer saccharum in West Virginia.</title>
        <authorList>
            <person name="Petronek H.M."/>
            <person name="Kasson M.T."/>
            <person name="Metheny A.M."/>
            <person name="Stauder C.M."/>
            <person name="Lovett B."/>
            <person name="Lynch S.C."/>
            <person name="Garnas J.R."/>
            <person name="Kasson L.R."/>
            <person name="Stajich J.E."/>
        </authorList>
    </citation>
    <scope>NUCLEOTIDE SEQUENCE [LARGE SCALE GENOMIC DNA]</scope>
    <source>
        <strain evidence="2 3">NRRL 64653</strain>
    </source>
</reference>
<feature type="compositionally biased region" description="Basic and acidic residues" evidence="1">
    <location>
        <begin position="86"/>
        <end position="97"/>
    </location>
</feature>
<dbReference type="Pfam" id="PF06293">
    <property type="entry name" value="Kdo"/>
    <property type="match status" value="1"/>
</dbReference>
<evidence type="ECO:0000313" key="3">
    <source>
        <dbReference type="Proteomes" id="UP001498476"/>
    </source>
</evidence>
<feature type="region of interest" description="Disordered" evidence="1">
    <location>
        <begin position="86"/>
        <end position="131"/>
    </location>
</feature>
<name>A0ABR1HID7_9HYPO</name>
<dbReference type="Gene3D" id="1.10.510.10">
    <property type="entry name" value="Transferase(Phosphotransferase) domain 1"/>
    <property type="match status" value="1"/>
</dbReference>
<dbReference type="Proteomes" id="UP001498476">
    <property type="component" value="Unassembled WGS sequence"/>
</dbReference>
<accession>A0ABR1HID7</accession>